<comment type="similarity">
    <text evidence="2">Belongs to the CorA metal ion transporter (MIT) (TC 1.A.35) family.</text>
</comment>
<protein>
    <submittedName>
        <fullName evidence="12">Zinc transporter</fullName>
    </submittedName>
</protein>
<evidence type="ECO:0000256" key="3">
    <source>
        <dbReference type="ARBA" id="ARBA00022448"/>
    </source>
</evidence>
<evidence type="ECO:0000313" key="12">
    <source>
        <dbReference type="EMBL" id="SFI45719.1"/>
    </source>
</evidence>
<dbReference type="GO" id="GO:0015095">
    <property type="term" value="F:magnesium ion transmembrane transporter activity"/>
    <property type="evidence" value="ECO:0007669"/>
    <property type="project" value="TreeGrafter"/>
</dbReference>
<feature type="transmembrane region" description="Helical" evidence="11">
    <location>
        <begin position="298"/>
        <end position="318"/>
    </location>
</feature>
<keyword evidence="8 11" id="KW-1133">Transmembrane helix</keyword>
<keyword evidence="6 11" id="KW-0812">Transmembrane</keyword>
<evidence type="ECO:0000256" key="2">
    <source>
        <dbReference type="ARBA" id="ARBA00009765"/>
    </source>
</evidence>
<evidence type="ECO:0000256" key="9">
    <source>
        <dbReference type="ARBA" id="ARBA00023065"/>
    </source>
</evidence>
<keyword evidence="3" id="KW-0813">Transport</keyword>
<dbReference type="RefSeq" id="WP_092777509.1">
    <property type="nucleotide sequence ID" value="NZ_FORA01000001.1"/>
</dbReference>
<dbReference type="SUPFAM" id="SSF144083">
    <property type="entry name" value="Magnesium transport protein CorA, transmembrane region"/>
    <property type="match status" value="1"/>
</dbReference>
<organism evidence="12 13">
    <name type="scientific">Jannaschia pohangensis</name>
    <dbReference type="NCBI Taxonomy" id="390807"/>
    <lineage>
        <taxon>Bacteria</taxon>
        <taxon>Pseudomonadati</taxon>
        <taxon>Pseudomonadota</taxon>
        <taxon>Alphaproteobacteria</taxon>
        <taxon>Rhodobacterales</taxon>
        <taxon>Roseobacteraceae</taxon>
        <taxon>Jannaschia</taxon>
    </lineage>
</organism>
<dbReference type="Proteomes" id="UP000199110">
    <property type="component" value="Unassembled WGS sequence"/>
</dbReference>
<dbReference type="Gene3D" id="3.30.460.20">
    <property type="entry name" value="CorA soluble domain-like"/>
    <property type="match status" value="1"/>
</dbReference>
<keyword evidence="13" id="KW-1185">Reference proteome</keyword>
<evidence type="ECO:0000256" key="11">
    <source>
        <dbReference type="SAM" id="Phobius"/>
    </source>
</evidence>
<keyword evidence="5" id="KW-0997">Cell inner membrane</keyword>
<dbReference type="GO" id="GO:0000287">
    <property type="term" value="F:magnesium ion binding"/>
    <property type="evidence" value="ECO:0007669"/>
    <property type="project" value="TreeGrafter"/>
</dbReference>
<dbReference type="InterPro" id="IPR045863">
    <property type="entry name" value="CorA_TM1_TM2"/>
</dbReference>
<reference evidence="12 13" key="1">
    <citation type="submission" date="2016-10" db="EMBL/GenBank/DDBJ databases">
        <authorList>
            <person name="de Groot N.N."/>
        </authorList>
    </citation>
    <scope>NUCLEOTIDE SEQUENCE [LARGE SCALE GENOMIC DNA]</scope>
    <source>
        <strain evidence="12 13">DSM 19073</strain>
    </source>
</reference>
<evidence type="ECO:0000256" key="1">
    <source>
        <dbReference type="ARBA" id="ARBA00004651"/>
    </source>
</evidence>
<dbReference type="GO" id="GO:0005886">
    <property type="term" value="C:plasma membrane"/>
    <property type="evidence" value="ECO:0007669"/>
    <property type="project" value="UniProtKB-SubCell"/>
</dbReference>
<evidence type="ECO:0000256" key="10">
    <source>
        <dbReference type="ARBA" id="ARBA00023136"/>
    </source>
</evidence>
<evidence type="ECO:0000256" key="6">
    <source>
        <dbReference type="ARBA" id="ARBA00022692"/>
    </source>
</evidence>
<dbReference type="EMBL" id="FORA01000001">
    <property type="protein sequence ID" value="SFI45719.1"/>
    <property type="molecule type" value="Genomic_DNA"/>
</dbReference>
<keyword evidence="4" id="KW-1003">Cell membrane</keyword>
<dbReference type="CDD" id="cd12833">
    <property type="entry name" value="ZntB-like_1"/>
    <property type="match status" value="1"/>
</dbReference>
<keyword evidence="10 11" id="KW-0472">Membrane</keyword>
<dbReference type="InterPro" id="IPR045861">
    <property type="entry name" value="CorA_cytoplasmic_dom"/>
</dbReference>
<gene>
    <name evidence="12" type="ORF">SAMN04488095_0910</name>
</gene>
<comment type="subcellular location">
    <subcellularLocation>
        <location evidence="1">Cell membrane</location>
        <topology evidence="1">Multi-pass membrane protein</topology>
    </subcellularLocation>
</comment>
<dbReference type="PANTHER" id="PTHR46494:SF3">
    <property type="entry name" value="ZINC TRANSPORT PROTEIN ZNTB"/>
    <property type="match status" value="1"/>
</dbReference>
<evidence type="ECO:0000256" key="5">
    <source>
        <dbReference type="ARBA" id="ARBA00022519"/>
    </source>
</evidence>
<evidence type="ECO:0000256" key="7">
    <source>
        <dbReference type="ARBA" id="ARBA00022833"/>
    </source>
</evidence>
<evidence type="ECO:0000256" key="8">
    <source>
        <dbReference type="ARBA" id="ARBA00022989"/>
    </source>
</evidence>
<proteinExistence type="inferred from homology"/>
<dbReference type="OrthoDB" id="9803484at2"/>
<dbReference type="SUPFAM" id="SSF143865">
    <property type="entry name" value="CorA soluble domain-like"/>
    <property type="match status" value="1"/>
</dbReference>
<evidence type="ECO:0000256" key="4">
    <source>
        <dbReference type="ARBA" id="ARBA00022475"/>
    </source>
</evidence>
<dbReference type="PANTHER" id="PTHR46494">
    <property type="entry name" value="CORA FAMILY METAL ION TRANSPORTER (EUROFUNG)"/>
    <property type="match status" value="1"/>
</dbReference>
<accession>A0A1I3ICW7</accession>
<keyword evidence="7" id="KW-0862">Zinc</keyword>
<dbReference type="GO" id="GO:0015087">
    <property type="term" value="F:cobalt ion transmembrane transporter activity"/>
    <property type="evidence" value="ECO:0007669"/>
    <property type="project" value="TreeGrafter"/>
</dbReference>
<sequence length="324" mass="36332">MTQPRSIRSICAFDIPAEGDPVAIETPWPTATKAEGMAYRWLHFDLAEPELEAWMQDFLPPIASSSLRQDETRPRFGPFADGSILNLRGVNLNEGATPEDMVSIRLWVSDGLIVSARHRKIWAVDAIRQRVAAGDAPRSTGRFLADLAYGLTRRIEHVSIALEEQTDDLEERAHEQADGLNEEVARCRQRAIKLRRYIRPQREALSDMIESRNPSFDDHVILLLSETANRVMRTIEALDATHERLAAIQDLLDIQHSKALGRNSYVLSIVAAIFLPLGFVTGLFGINVGGMPLISSDLGFWIVTGGLTVLGIVLFFLFRHLRWL</sequence>
<dbReference type="Pfam" id="PF01544">
    <property type="entry name" value="CorA"/>
    <property type="match status" value="1"/>
</dbReference>
<name>A0A1I3ICW7_9RHOB</name>
<dbReference type="Gene3D" id="1.20.58.340">
    <property type="entry name" value="Magnesium transport protein CorA, transmembrane region"/>
    <property type="match status" value="2"/>
</dbReference>
<keyword evidence="9" id="KW-0406">Ion transport</keyword>
<feature type="transmembrane region" description="Helical" evidence="11">
    <location>
        <begin position="265"/>
        <end position="286"/>
    </location>
</feature>
<evidence type="ECO:0000313" key="13">
    <source>
        <dbReference type="Proteomes" id="UP000199110"/>
    </source>
</evidence>
<dbReference type="GO" id="GO:0050897">
    <property type="term" value="F:cobalt ion binding"/>
    <property type="evidence" value="ECO:0007669"/>
    <property type="project" value="TreeGrafter"/>
</dbReference>
<dbReference type="AlphaFoldDB" id="A0A1I3ICW7"/>
<dbReference type="STRING" id="390807.SAMN04488095_0910"/>
<dbReference type="InterPro" id="IPR002523">
    <property type="entry name" value="MgTranspt_CorA/ZnTranspt_ZntB"/>
</dbReference>